<evidence type="ECO:0000256" key="1">
    <source>
        <dbReference type="SAM" id="SignalP"/>
    </source>
</evidence>
<organism evidence="3 4">
    <name type="scientific">Coniophora puteana (strain RWD-64-598)</name>
    <name type="common">Brown rot fungus</name>
    <dbReference type="NCBI Taxonomy" id="741705"/>
    <lineage>
        <taxon>Eukaryota</taxon>
        <taxon>Fungi</taxon>
        <taxon>Dikarya</taxon>
        <taxon>Basidiomycota</taxon>
        <taxon>Agaricomycotina</taxon>
        <taxon>Agaricomycetes</taxon>
        <taxon>Agaricomycetidae</taxon>
        <taxon>Boletales</taxon>
        <taxon>Coniophorineae</taxon>
        <taxon>Coniophoraceae</taxon>
        <taxon>Coniophora</taxon>
    </lineage>
</organism>
<evidence type="ECO:0000313" key="3">
    <source>
        <dbReference type="EMBL" id="EIW85422.1"/>
    </source>
</evidence>
<dbReference type="EMBL" id="JH711574">
    <property type="protein sequence ID" value="EIW85422.1"/>
    <property type="molecule type" value="Genomic_DNA"/>
</dbReference>
<dbReference type="InterPro" id="IPR024655">
    <property type="entry name" value="Asl1_glyco_hydro_catalytic"/>
</dbReference>
<dbReference type="OrthoDB" id="43654at2759"/>
<proteinExistence type="predicted"/>
<accession>A0A5M3N203</accession>
<dbReference type="Proteomes" id="UP000053558">
    <property type="component" value="Unassembled WGS sequence"/>
</dbReference>
<dbReference type="GO" id="GO:0009277">
    <property type="term" value="C:fungal-type cell wall"/>
    <property type="evidence" value="ECO:0007669"/>
    <property type="project" value="TreeGrafter"/>
</dbReference>
<feature type="chain" id="PRO_5024420340" description="Asl1-like glycosyl hydrolase catalytic domain-containing protein" evidence="1">
    <location>
        <begin position="22"/>
        <end position="264"/>
    </location>
</feature>
<dbReference type="KEGG" id="cput:CONPUDRAFT_162621"/>
<comment type="caution">
    <text evidence="3">The sequence shown here is derived from an EMBL/GenBank/DDBJ whole genome shotgun (WGS) entry which is preliminary data.</text>
</comment>
<feature type="domain" description="Asl1-like glycosyl hydrolase catalytic" evidence="2">
    <location>
        <begin position="28"/>
        <end position="254"/>
    </location>
</feature>
<dbReference type="PANTHER" id="PTHR34154:SF3">
    <property type="entry name" value="ALKALI-SENSITIVE LINKAGE PROTEIN 1"/>
    <property type="match status" value="1"/>
</dbReference>
<dbReference type="InterPro" id="IPR053183">
    <property type="entry name" value="ASL1"/>
</dbReference>
<dbReference type="InterPro" id="IPR017853">
    <property type="entry name" value="GH"/>
</dbReference>
<name>A0A5M3N203_CONPW</name>
<feature type="signal peptide" evidence="1">
    <location>
        <begin position="1"/>
        <end position="21"/>
    </location>
</feature>
<gene>
    <name evidence="3" type="ORF">CONPUDRAFT_162621</name>
</gene>
<dbReference type="SUPFAM" id="SSF51445">
    <property type="entry name" value="(Trans)glycosidases"/>
    <property type="match status" value="1"/>
</dbReference>
<evidence type="ECO:0000259" key="2">
    <source>
        <dbReference type="Pfam" id="PF11790"/>
    </source>
</evidence>
<protein>
    <recommendedName>
        <fullName evidence="2">Asl1-like glycosyl hydrolase catalytic domain-containing protein</fullName>
    </recommendedName>
</protein>
<evidence type="ECO:0000313" key="4">
    <source>
        <dbReference type="Proteomes" id="UP000053558"/>
    </source>
</evidence>
<dbReference type="Gene3D" id="3.20.20.80">
    <property type="entry name" value="Glycosidases"/>
    <property type="match status" value="1"/>
</dbReference>
<sequence>MFGRLVAFATFSLALAQGALASNSKRGLTWSQGSNNTGDISVAENTQVSWTYDWGQTVPDYLKNSGLTYIPMQWGSSGIEGFQAAVQAQGAKTVLGFNEPDFSSQSNLAPAQAASLWEQYIQPLKADGVALGGPAVTAAPSGIPWLQQFLGNCTSCTFDFIPLHWYGDGVGNFYNYIWEFHGEFPSYPIWVTEFASTSTNVTEVNSFCNASIAYMDSLDWIQGYSWFAFFRDDGTSYYNLLDASGKPNALGTTYLTSTIVDPPS</sequence>
<keyword evidence="1" id="KW-0732">Signal</keyword>
<dbReference type="PANTHER" id="PTHR34154">
    <property type="entry name" value="ALKALI-SENSITIVE LINKAGE PROTEIN 1"/>
    <property type="match status" value="1"/>
</dbReference>
<dbReference type="AlphaFoldDB" id="A0A5M3N203"/>
<dbReference type="GeneID" id="19204747"/>
<dbReference type="OMA" id="DGWDWIT"/>
<dbReference type="Pfam" id="PF11790">
    <property type="entry name" value="Glyco_hydro_cc"/>
    <property type="match status" value="1"/>
</dbReference>
<dbReference type="GO" id="GO:0071966">
    <property type="term" value="P:fungal-type cell wall polysaccharide metabolic process"/>
    <property type="evidence" value="ECO:0007669"/>
    <property type="project" value="TreeGrafter"/>
</dbReference>
<dbReference type="RefSeq" id="XP_007764915.1">
    <property type="nucleotide sequence ID" value="XM_007766725.1"/>
</dbReference>
<keyword evidence="4" id="KW-1185">Reference proteome</keyword>
<reference evidence="4" key="1">
    <citation type="journal article" date="2012" name="Science">
        <title>The Paleozoic origin of enzymatic lignin decomposition reconstructed from 31 fungal genomes.</title>
        <authorList>
            <person name="Floudas D."/>
            <person name="Binder M."/>
            <person name="Riley R."/>
            <person name="Barry K."/>
            <person name="Blanchette R.A."/>
            <person name="Henrissat B."/>
            <person name="Martinez A.T."/>
            <person name="Otillar R."/>
            <person name="Spatafora J.W."/>
            <person name="Yadav J.S."/>
            <person name="Aerts A."/>
            <person name="Benoit I."/>
            <person name="Boyd A."/>
            <person name="Carlson A."/>
            <person name="Copeland A."/>
            <person name="Coutinho P.M."/>
            <person name="de Vries R.P."/>
            <person name="Ferreira P."/>
            <person name="Findley K."/>
            <person name="Foster B."/>
            <person name="Gaskell J."/>
            <person name="Glotzer D."/>
            <person name="Gorecki P."/>
            <person name="Heitman J."/>
            <person name="Hesse C."/>
            <person name="Hori C."/>
            <person name="Igarashi K."/>
            <person name="Jurgens J.A."/>
            <person name="Kallen N."/>
            <person name="Kersten P."/>
            <person name="Kohler A."/>
            <person name="Kuees U."/>
            <person name="Kumar T.K.A."/>
            <person name="Kuo A."/>
            <person name="LaButti K."/>
            <person name="Larrondo L.F."/>
            <person name="Lindquist E."/>
            <person name="Ling A."/>
            <person name="Lombard V."/>
            <person name="Lucas S."/>
            <person name="Lundell T."/>
            <person name="Martin R."/>
            <person name="McLaughlin D.J."/>
            <person name="Morgenstern I."/>
            <person name="Morin E."/>
            <person name="Murat C."/>
            <person name="Nagy L.G."/>
            <person name="Nolan M."/>
            <person name="Ohm R.A."/>
            <person name="Patyshakuliyeva A."/>
            <person name="Rokas A."/>
            <person name="Ruiz-Duenas F.J."/>
            <person name="Sabat G."/>
            <person name="Salamov A."/>
            <person name="Samejima M."/>
            <person name="Schmutz J."/>
            <person name="Slot J.C."/>
            <person name="St John F."/>
            <person name="Stenlid J."/>
            <person name="Sun H."/>
            <person name="Sun S."/>
            <person name="Syed K."/>
            <person name="Tsang A."/>
            <person name="Wiebenga A."/>
            <person name="Young D."/>
            <person name="Pisabarro A."/>
            <person name="Eastwood D.C."/>
            <person name="Martin F."/>
            <person name="Cullen D."/>
            <person name="Grigoriev I.V."/>
            <person name="Hibbett D.S."/>
        </authorList>
    </citation>
    <scope>NUCLEOTIDE SEQUENCE [LARGE SCALE GENOMIC DNA]</scope>
    <source>
        <strain evidence="4">RWD-64-598 SS2</strain>
    </source>
</reference>